<feature type="domain" description="Aldehyde dehydrogenase" evidence="2">
    <location>
        <begin position="4"/>
        <end position="411"/>
    </location>
</feature>
<dbReference type="Pfam" id="PF00171">
    <property type="entry name" value="Aldedh"/>
    <property type="match status" value="1"/>
</dbReference>
<evidence type="ECO:0000313" key="3">
    <source>
        <dbReference type="EMBL" id="MBL1379482.1"/>
    </source>
</evidence>
<dbReference type="InterPro" id="IPR016161">
    <property type="entry name" value="Ald_DH/histidinol_DH"/>
</dbReference>
<dbReference type="RefSeq" id="WP_202088814.1">
    <property type="nucleotide sequence ID" value="NZ_JAERTZ010000036.1"/>
</dbReference>
<dbReference type="Gene3D" id="3.40.309.10">
    <property type="entry name" value="Aldehyde Dehydrogenase, Chain A, domain 2"/>
    <property type="match status" value="1"/>
</dbReference>
<evidence type="ECO:0000256" key="1">
    <source>
        <dbReference type="ARBA" id="ARBA00023002"/>
    </source>
</evidence>
<dbReference type="InterPro" id="IPR016163">
    <property type="entry name" value="Ald_DH_C"/>
</dbReference>
<evidence type="ECO:0000259" key="2">
    <source>
        <dbReference type="Pfam" id="PF00171"/>
    </source>
</evidence>
<keyword evidence="1" id="KW-0560">Oxidoreductase</keyword>
<dbReference type="Gene3D" id="3.40.605.10">
    <property type="entry name" value="Aldehyde Dehydrogenase, Chain A, domain 1"/>
    <property type="match status" value="1"/>
</dbReference>
<evidence type="ECO:0000313" key="4">
    <source>
        <dbReference type="Proteomes" id="UP000638570"/>
    </source>
</evidence>
<sequence length="439" mass="47168">MTFISFNPATGQQNGVFETLSASRLEGCLQQSGEAAERWRQSSFAERAALLNRLAALLSANRERLALCVTREMGKLLSESLAEVDCCARECAYFAAHGQAMLPLARSLTTFEPLGTVLLLGSWRFPLWQLFRMLAPTLMAGNAVLLKLAENLPLCAREIEALVREAEVPEGLVASLAVDKARVAELIRDPRVQALGFSGNRADGARLSALAAQQLKPVALELDQAEWQLVLDDADLELAVEAALHLRFSNAGQHGVGAGSFMVTPAIADDFVALLATRLAACQPGHPEDLDSRLAPLATRPLREELHRQLTAAVDEGARLVAGGVLPESDGWYYPASLLDGVTPAMALFRGLPSGPLAAVVRVRDAEQMGSLCRGLGAHGGARIWTRDLVLGEQLARRLPFGRCLVNQAPGRAYPPGAAVDGHFNIKAFCRMKSLLISV</sequence>
<dbReference type="InterPro" id="IPR016162">
    <property type="entry name" value="Ald_DH_N"/>
</dbReference>
<dbReference type="PANTHER" id="PTHR43217">
    <property type="entry name" value="SUCCINATE SEMIALDEHYDE DEHYDROGENASE [NAD(P)+] SAD"/>
    <property type="match status" value="1"/>
</dbReference>
<name>A0ABS1QX85_9GAMM</name>
<proteinExistence type="predicted"/>
<dbReference type="PANTHER" id="PTHR43217:SF1">
    <property type="entry name" value="SUCCINATE SEMIALDEHYDE DEHYDROGENASE [NAD(P)+] SAD"/>
    <property type="match status" value="1"/>
</dbReference>
<dbReference type="EMBL" id="JAERTZ010000036">
    <property type="protein sequence ID" value="MBL1379482.1"/>
    <property type="molecule type" value="Genomic_DNA"/>
</dbReference>
<dbReference type="Proteomes" id="UP000638570">
    <property type="component" value="Unassembled WGS sequence"/>
</dbReference>
<dbReference type="SUPFAM" id="SSF53720">
    <property type="entry name" value="ALDH-like"/>
    <property type="match status" value="1"/>
</dbReference>
<dbReference type="InterPro" id="IPR047110">
    <property type="entry name" value="GABD/Sad-like"/>
</dbReference>
<accession>A0ABS1QX85</accession>
<gene>
    <name evidence="3" type="ORF">JKV55_19455</name>
</gene>
<keyword evidence="4" id="KW-1185">Reference proteome</keyword>
<organism evidence="3 4">
    <name type="scientific">Zobellella iuensis</name>
    <dbReference type="NCBI Taxonomy" id="2803811"/>
    <lineage>
        <taxon>Bacteria</taxon>
        <taxon>Pseudomonadati</taxon>
        <taxon>Pseudomonadota</taxon>
        <taxon>Gammaproteobacteria</taxon>
        <taxon>Aeromonadales</taxon>
        <taxon>Aeromonadaceae</taxon>
        <taxon>Zobellella</taxon>
    </lineage>
</organism>
<reference evidence="4" key="1">
    <citation type="submission" date="2021-01" db="EMBL/GenBank/DDBJ databases">
        <title>Genome public.</title>
        <authorList>
            <person name="Liu C."/>
            <person name="Sun Q."/>
        </authorList>
    </citation>
    <scope>NUCLEOTIDE SEQUENCE [LARGE SCALE GENOMIC DNA]</scope>
    <source>
        <strain evidence="4">CGMCC 1.18722</strain>
    </source>
</reference>
<protein>
    <submittedName>
        <fullName evidence="3">Aldehyde dehydrogenase family protein</fullName>
    </submittedName>
</protein>
<comment type="caution">
    <text evidence="3">The sequence shown here is derived from an EMBL/GenBank/DDBJ whole genome shotgun (WGS) entry which is preliminary data.</text>
</comment>
<dbReference type="InterPro" id="IPR015590">
    <property type="entry name" value="Aldehyde_DH_dom"/>
</dbReference>